<gene>
    <name evidence="2" type="ORF">CCOS01_15530</name>
</gene>
<evidence type="ECO:0000256" key="1">
    <source>
        <dbReference type="SAM" id="MobiDB-lite"/>
    </source>
</evidence>
<protein>
    <submittedName>
        <fullName evidence="2">Uncharacterized protein</fullName>
    </submittedName>
</protein>
<keyword evidence="3" id="KW-1185">Reference proteome</keyword>
<organism evidence="2 3">
    <name type="scientific">Colletotrichum costaricense</name>
    <dbReference type="NCBI Taxonomy" id="1209916"/>
    <lineage>
        <taxon>Eukaryota</taxon>
        <taxon>Fungi</taxon>
        <taxon>Dikarya</taxon>
        <taxon>Ascomycota</taxon>
        <taxon>Pezizomycotina</taxon>
        <taxon>Sordariomycetes</taxon>
        <taxon>Hypocreomycetidae</taxon>
        <taxon>Glomerellales</taxon>
        <taxon>Glomerellaceae</taxon>
        <taxon>Colletotrichum</taxon>
        <taxon>Colletotrichum acutatum species complex</taxon>
    </lineage>
</organism>
<proteinExistence type="predicted"/>
<reference evidence="2 3" key="1">
    <citation type="submission" date="2016-10" db="EMBL/GenBank/DDBJ databases">
        <title>The genome sequence of Colletotrichum fioriniae PJ7.</title>
        <authorList>
            <person name="Baroncelli R."/>
        </authorList>
    </citation>
    <scope>NUCLEOTIDE SEQUENCE [LARGE SCALE GENOMIC DNA]</scope>
    <source>
        <strain evidence="2 3">IMI 309622</strain>
    </source>
</reference>
<evidence type="ECO:0000313" key="3">
    <source>
        <dbReference type="Proteomes" id="UP001240678"/>
    </source>
</evidence>
<comment type="caution">
    <text evidence="2">The sequence shown here is derived from an EMBL/GenBank/DDBJ whole genome shotgun (WGS) entry which is preliminary data.</text>
</comment>
<feature type="region of interest" description="Disordered" evidence="1">
    <location>
        <begin position="26"/>
        <end position="61"/>
    </location>
</feature>
<name>A0AAI9YHK2_9PEZI</name>
<dbReference type="Proteomes" id="UP001240678">
    <property type="component" value="Unassembled WGS sequence"/>
</dbReference>
<dbReference type="GeneID" id="85347216"/>
<sequence length="112" mass="12390">MSGSRLKAQSKGRAKLCIRWNVEFPDESGQQDAASSPRAMAPMGKKESTRDPADQGQGWRGRLGCHRCVGASVWVPAKERTPYKRYLVYNPAMPASNYNAPKSTNPPHEDSQ</sequence>
<dbReference type="AlphaFoldDB" id="A0AAI9YHK2"/>
<dbReference type="RefSeq" id="XP_060305813.1">
    <property type="nucleotide sequence ID" value="XM_060463669.1"/>
</dbReference>
<dbReference type="EMBL" id="MOOE01000024">
    <property type="protein sequence ID" value="KAK1509436.1"/>
    <property type="molecule type" value="Genomic_DNA"/>
</dbReference>
<feature type="compositionally biased region" description="Basic and acidic residues" evidence="1">
    <location>
        <begin position="44"/>
        <end position="53"/>
    </location>
</feature>
<accession>A0AAI9YHK2</accession>
<evidence type="ECO:0000313" key="2">
    <source>
        <dbReference type="EMBL" id="KAK1509436.1"/>
    </source>
</evidence>